<evidence type="ECO:0000313" key="3">
    <source>
        <dbReference type="EMBL" id="TXI52028.1"/>
    </source>
</evidence>
<evidence type="ECO:0000256" key="1">
    <source>
        <dbReference type="SAM" id="MobiDB-lite"/>
    </source>
</evidence>
<dbReference type="InterPro" id="IPR003615">
    <property type="entry name" value="HNH_nuc"/>
</dbReference>
<evidence type="ECO:0000259" key="2">
    <source>
        <dbReference type="SMART" id="SM00507"/>
    </source>
</evidence>
<comment type="caution">
    <text evidence="3">The sequence shown here is derived from an EMBL/GenBank/DDBJ whole genome shotgun (WGS) entry which is preliminary data.</text>
</comment>
<dbReference type="CDD" id="cd00085">
    <property type="entry name" value="HNHc"/>
    <property type="match status" value="1"/>
</dbReference>
<keyword evidence="3" id="KW-0255">Endonuclease</keyword>
<evidence type="ECO:0000313" key="4">
    <source>
        <dbReference type="Proteomes" id="UP000321797"/>
    </source>
</evidence>
<dbReference type="EMBL" id="SSGD01000134">
    <property type="protein sequence ID" value="TXI52028.1"/>
    <property type="molecule type" value="Genomic_DNA"/>
</dbReference>
<keyword evidence="3" id="KW-0540">Nuclease</keyword>
<feature type="region of interest" description="Disordered" evidence="1">
    <location>
        <begin position="427"/>
        <end position="457"/>
    </location>
</feature>
<proteinExistence type="predicted"/>
<dbReference type="GO" id="GO:0004519">
    <property type="term" value="F:endonuclease activity"/>
    <property type="evidence" value="ECO:0007669"/>
    <property type="project" value="UniProtKB-KW"/>
</dbReference>
<dbReference type="Proteomes" id="UP000321797">
    <property type="component" value="Unassembled WGS sequence"/>
</dbReference>
<protein>
    <submittedName>
        <fullName evidence="3">HNH endonuclease</fullName>
    </submittedName>
</protein>
<organism evidence="3 4">
    <name type="scientific">Mycolicibacter arupensis</name>
    <dbReference type="NCBI Taxonomy" id="342002"/>
    <lineage>
        <taxon>Bacteria</taxon>
        <taxon>Bacillati</taxon>
        <taxon>Actinomycetota</taxon>
        <taxon>Actinomycetes</taxon>
        <taxon>Mycobacteriales</taxon>
        <taxon>Mycobacteriaceae</taxon>
        <taxon>Mycolicibacter</taxon>
    </lineage>
</organism>
<reference evidence="3 4" key="1">
    <citation type="submission" date="2018-09" db="EMBL/GenBank/DDBJ databases">
        <title>Metagenome Assembled Genomes from an Advanced Water Purification Facility.</title>
        <authorList>
            <person name="Stamps B.W."/>
            <person name="Spear J.R."/>
        </authorList>
    </citation>
    <scope>NUCLEOTIDE SEQUENCE [LARGE SCALE GENOMIC DNA]</scope>
    <source>
        <strain evidence="3">Bin_29_2</strain>
    </source>
</reference>
<accession>A0A5C7XRJ6</accession>
<feature type="domain" description="HNH nuclease" evidence="2">
    <location>
        <begin position="356"/>
        <end position="408"/>
    </location>
</feature>
<dbReference type="AlphaFoldDB" id="A0A5C7XRJ6"/>
<name>A0A5C7XRJ6_9MYCO</name>
<dbReference type="RefSeq" id="WP_276762761.1">
    <property type="nucleotide sequence ID" value="NZ_SSGD01000134.1"/>
</dbReference>
<dbReference type="InterPro" id="IPR003870">
    <property type="entry name" value="DUF222"/>
</dbReference>
<dbReference type="SMART" id="SM00507">
    <property type="entry name" value="HNHc"/>
    <property type="match status" value="1"/>
</dbReference>
<keyword evidence="3" id="KW-0378">Hydrolase</keyword>
<dbReference type="Pfam" id="PF02720">
    <property type="entry name" value="DUF222"/>
    <property type="match status" value="1"/>
</dbReference>
<gene>
    <name evidence="3" type="ORF">E6Q54_19310</name>
</gene>
<sequence>MSTVTAEAPPEMVGAFAALDAAVAGLGELNFAELSPAVRLRALDRLETAMRVQKAHSHRIIAGLADADPARIGGALRRVLADSLRISCAEARRRIRDAGQLTARTTLSGQPMPPELPATACAWRRGALDREHLRVIQEFLRSLPQSTPAPTVAEAEQFLAEQATSLRPDQLAKVADRYALLINPDGAFTDADRAKQRSFSWSQQRRDGMSTGRLTASPELRANLDAWMARFASPGMCNPSDETPCVTADPADEARDADLRTPAQRRHDALNALVRSQLGNPQLGVHHGLPVTVIVTTTLKELTDGAGLAVTGGGTLLPMRDVIRMASHAHHYLAVFDDHQSRPLYLGRTRRVASPDQWIVLYARDRGCTAPNCDTPGYHTEAHHIQEWRSDGQTNADELTLACHADHKLVDKGWRTVKRRDGKVEWLPPPQLGLPGGTNDFHHPERYLPNGPPDRAA</sequence>